<dbReference type="Gene3D" id="3.20.20.30">
    <property type="entry name" value="Luciferase-like domain"/>
    <property type="match status" value="1"/>
</dbReference>
<dbReference type="InterPro" id="IPR050766">
    <property type="entry name" value="Bact_Lucif_Oxidored"/>
</dbReference>
<dbReference type="PANTHER" id="PTHR30137">
    <property type="entry name" value="LUCIFERASE-LIKE MONOOXYGENASE"/>
    <property type="match status" value="1"/>
</dbReference>
<evidence type="ECO:0000313" key="2">
    <source>
        <dbReference type="EMBL" id="GIJ57148.1"/>
    </source>
</evidence>
<accession>A0A8J4E0W5</accession>
<dbReference type="PANTHER" id="PTHR30137:SF6">
    <property type="entry name" value="LUCIFERASE-LIKE MONOOXYGENASE"/>
    <property type="match status" value="1"/>
</dbReference>
<dbReference type="NCBIfam" id="TIGR04020">
    <property type="entry name" value="seco_metab_LLM"/>
    <property type="match status" value="1"/>
</dbReference>
<gene>
    <name evidence="2" type="ORF">Vau01_046640</name>
</gene>
<dbReference type="GO" id="GO:0016705">
    <property type="term" value="F:oxidoreductase activity, acting on paired donors, with incorporation or reduction of molecular oxygen"/>
    <property type="evidence" value="ECO:0007669"/>
    <property type="project" value="InterPro"/>
</dbReference>
<dbReference type="GO" id="GO:0005829">
    <property type="term" value="C:cytosol"/>
    <property type="evidence" value="ECO:0007669"/>
    <property type="project" value="TreeGrafter"/>
</dbReference>
<dbReference type="AlphaFoldDB" id="A0A8J4E0W5"/>
<name>A0A8J4E0W5_9ACTN</name>
<dbReference type="InterPro" id="IPR011251">
    <property type="entry name" value="Luciferase-like_dom"/>
</dbReference>
<organism evidence="2 3">
    <name type="scientific">Virgisporangium aurantiacum</name>
    <dbReference type="NCBI Taxonomy" id="175570"/>
    <lineage>
        <taxon>Bacteria</taxon>
        <taxon>Bacillati</taxon>
        <taxon>Actinomycetota</taxon>
        <taxon>Actinomycetes</taxon>
        <taxon>Micromonosporales</taxon>
        <taxon>Micromonosporaceae</taxon>
        <taxon>Virgisporangium</taxon>
    </lineage>
</organism>
<dbReference type="Proteomes" id="UP000612585">
    <property type="component" value="Unassembled WGS sequence"/>
</dbReference>
<evidence type="ECO:0000313" key="3">
    <source>
        <dbReference type="Proteomes" id="UP000612585"/>
    </source>
</evidence>
<dbReference type="Pfam" id="PF00296">
    <property type="entry name" value="Bac_luciferase"/>
    <property type="match status" value="1"/>
</dbReference>
<evidence type="ECO:0000259" key="1">
    <source>
        <dbReference type="Pfam" id="PF00296"/>
    </source>
</evidence>
<sequence>MFFASDATAPGADRYALVRDASVLADDLGYQAVWLPERHFDPFGGLFPNPSVLAAAVAALTRRCHIRAGSVVAPLHDPLRIVEEWSIVDNLAGPGRVGLSIGSGWNTNDFVLAPDRYEGRVERSRAAVDELRVLWSGGRVERVNGSGRTVSVVTQPRPASAELPLWLTASGNPETFAAAGRLGTNVLTHLLGHGFDELSGKIGVYRDARAAAGHDPATGQVTLMLHAALVEGDPVGVAGYPPLRDYLKSALRLEMRASAGGGAVSGGRRVALPDLPEALIDELIDERARRFCTEASLIGSASDCRRMLARVAAAGVDEVACLVDFGPPATEVSGTLRGLAEIMAGAGSAAR</sequence>
<keyword evidence="3" id="KW-1185">Reference proteome</keyword>
<protein>
    <submittedName>
        <fullName evidence="2">Siderophore biosynthesis protein</fullName>
    </submittedName>
</protein>
<reference evidence="2" key="1">
    <citation type="submission" date="2021-01" db="EMBL/GenBank/DDBJ databases">
        <title>Whole genome shotgun sequence of Virgisporangium aurantiacum NBRC 16421.</title>
        <authorList>
            <person name="Komaki H."/>
            <person name="Tamura T."/>
        </authorList>
    </citation>
    <scope>NUCLEOTIDE SEQUENCE</scope>
    <source>
        <strain evidence="2">NBRC 16421</strain>
    </source>
</reference>
<dbReference type="SUPFAM" id="SSF51679">
    <property type="entry name" value="Bacterial luciferase-like"/>
    <property type="match status" value="1"/>
</dbReference>
<dbReference type="InterPro" id="IPR024011">
    <property type="entry name" value="Biosynth_lucif-like_mOase_dom"/>
</dbReference>
<dbReference type="InterPro" id="IPR036661">
    <property type="entry name" value="Luciferase-like_sf"/>
</dbReference>
<comment type="caution">
    <text evidence="2">The sequence shown here is derived from an EMBL/GenBank/DDBJ whole genome shotgun (WGS) entry which is preliminary data.</text>
</comment>
<dbReference type="EMBL" id="BOPG01000029">
    <property type="protein sequence ID" value="GIJ57148.1"/>
    <property type="molecule type" value="Genomic_DNA"/>
</dbReference>
<proteinExistence type="predicted"/>
<feature type="domain" description="Luciferase-like" evidence="1">
    <location>
        <begin position="9"/>
        <end position="318"/>
    </location>
</feature>